<dbReference type="InterPro" id="IPR050217">
    <property type="entry name" value="Peroxiredoxin"/>
</dbReference>
<evidence type="ECO:0000256" key="12">
    <source>
        <dbReference type="ARBA" id="ARBA00032077"/>
    </source>
</evidence>
<proteinExistence type="inferred from homology"/>
<evidence type="ECO:0000256" key="6">
    <source>
        <dbReference type="ARBA" id="ARBA00022490"/>
    </source>
</evidence>
<dbReference type="AlphaFoldDB" id="A0A068VSN0"/>
<evidence type="ECO:0000256" key="10">
    <source>
        <dbReference type="ARBA" id="ARBA00023157"/>
    </source>
</evidence>
<dbReference type="NCBIfam" id="TIGR03137">
    <property type="entry name" value="AhpC"/>
    <property type="match status" value="1"/>
</dbReference>
<comment type="subunit">
    <text evidence="3">Homodimer; disulfide-linked, upon oxidation. 5 homodimers assemble to form a ring-like decamer.</text>
</comment>
<evidence type="ECO:0000256" key="9">
    <source>
        <dbReference type="ARBA" id="ARBA00023002"/>
    </source>
</evidence>
<evidence type="ECO:0000256" key="15">
    <source>
        <dbReference type="RuleBase" id="RU366004"/>
    </source>
</evidence>
<evidence type="ECO:0000256" key="1">
    <source>
        <dbReference type="ARBA" id="ARBA00004496"/>
    </source>
</evidence>
<keyword evidence="7 15" id="KW-0575">Peroxidase</keyword>
<dbReference type="GO" id="GO:0045454">
    <property type="term" value="P:cell redox homeostasis"/>
    <property type="evidence" value="ECO:0007669"/>
    <property type="project" value="TreeGrafter"/>
</dbReference>
<dbReference type="InterPro" id="IPR000866">
    <property type="entry name" value="AhpC/TSA"/>
</dbReference>
<keyword evidence="11 15" id="KW-0676">Redox-active center</keyword>
<reference evidence="17" key="1">
    <citation type="submission" date="2014-08" db="EMBL/GenBank/DDBJ databases">
        <authorList>
            <person name="Falentin Helene"/>
        </authorList>
    </citation>
    <scope>NUCLEOTIDE SEQUENCE</scope>
</reference>
<evidence type="ECO:0000256" key="4">
    <source>
        <dbReference type="ARBA" id="ARBA00013021"/>
    </source>
</evidence>
<evidence type="ECO:0000259" key="16">
    <source>
        <dbReference type="PROSITE" id="PS51352"/>
    </source>
</evidence>
<dbReference type="InterPro" id="IPR017559">
    <property type="entry name" value="AhpC"/>
</dbReference>
<sequence>MKVSLVGTQILPFKASAFHQGEFVDVTDEDLKGKWSVIFFYPADFSFVCPTELGDLADHYDQFQKMGVEIYSASTDTHFVHAAWHKESEEVKKVQYVMLGDPSGQLATNFQVLREGQGLADRGTFLIDPDGVIQLVEVSADGVGRDASELVRKVRAAQYVRQHPDQVCPAHWDETGDTLTPSLDLVGQI</sequence>
<keyword evidence="9 15" id="KW-0560">Oxidoreductase</keyword>
<dbReference type="GO" id="GO:0006979">
    <property type="term" value="P:response to oxidative stress"/>
    <property type="evidence" value="ECO:0007669"/>
    <property type="project" value="UniProtKB-UniRule"/>
</dbReference>
<dbReference type="PANTHER" id="PTHR10681">
    <property type="entry name" value="THIOREDOXIN PEROXIDASE"/>
    <property type="match status" value="1"/>
</dbReference>
<evidence type="ECO:0000313" key="17">
    <source>
        <dbReference type="EMBL" id="CEP26205.1"/>
    </source>
</evidence>
<comment type="function">
    <text evidence="15">Thiol-specific peroxidase that catalyzes the reduction of hydrogen peroxide and organic hydroperoxides to water and alcohols, respectively. Plays a role in cell protection against oxidative stress by detoxifying peroxides.</text>
</comment>
<dbReference type="FunFam" id="3.40.30.10:FF:000002">
    <property type="entry name" value="Alkyl hydroperoxide reductase C"/>
    <property type="match status" value="1"/>
</dbReference>
<keyword evidence="8 15" id="KW-0049">Antioxidant</keyword>
<dbReference type="Gene3D" id="3.40.30.10">
    <property type="entry name" value="Glutaredoxin"/>
    <property type="match status" value="1"/>
</dbReference>
<evidence type="ECO:0000256" key="8">
    <source>
        <dbReference type="ARBA" id="ARBA00022862"/>
    </source>
</evidence>
<dbReference type="GO" id="GO:0008379">
    <property type="term" value="F:thioredoxin peroxidase activity"/>
    <property type="evidence" value="ECO:0007669"/>
    <property type="project" value="TreeGrafter"/>
</dbReference>
<evidence type="ECO:0000256" key="11">
    <source>
        <dbReference type="ARBA" id="ARBA00023284"/>
    </source>
</evidence>
<feature type="active site" description="Cysteine sulfenic acid (-SOH) intermediate; for peroxidase activity" evidence="14">
    <location>
        <position position="49"/>
    </location>
</feature>
<gene>
    <name evidence="17" type="primary">ahpC</name>
    <name evidence="17" type="ORF">PFCIRM138_05380</name>
</gene>
<dbReference type="PROSITE" id="PS51352">
    <property type="entry name" value="THIOREDOXIN_2"/>
    <property type="match status" value="1"/>
</dbReference>
<feature type="domain" description="Thioredoxin" evidence="16">
    <location>
        <begin position="4"/>
        <end position="159"/>
    </location>
</feature>
<evidence type="ECO:0000256" key="7">
    <source>
        <dbReference type="ARBA" id="ARBA00022559"/>
    </source>
</evidence>
<keyword evidence="10 15" id="KW-1015">Disulfide bond</keyword>
<dbReference type="GO" id="GO:0033554">
    <property type="term" value="P:cellular response to stress"/>
    <property type="evidence" value="ECO:0007669"/>
    <property type="project" value="TreeGrafter"/>
</dbReference>
<dbReference type="EC" id="1.11.1.26" evidence="4 15"/>
<dbReference type="EMBL" id="LM676397">
    <property type="protein sequence ID" value="CEP26205.1"/>
    <property type="molecule type" value="Genomic_DNA"/>
</dbReference>
<dbReference type="InterPro" id="IPR013766">
    <property type="entry name" value="Thioredoxin_domain"/>
</dbReference>
<keyword evidence="6 15" id="KW-0963">Cytoplasm</keyword>
<dbReference type="Pfam" id="PF00578">
    <property type="entry name" value="AhpC-TSA"/>
    <property type="match status" value="1"/>
</dbReference>
<name>A0A068VSN0_PROFF</name>
<organism evidence="17">
    <name type="scientific">Propionibacterium freudenreichii subsp. freudenreichii</name>
    <dbReference type="NCBI Taxonomy" id="66712"/>
    <lineage>
        <taxon>Bacteria</taxon>
        <taxon>Bacillati</taxon>
        <taxon>Actinomycetota</taxon>
        <taxon>Actinomycetes</taxon>
        <taxon>Propionibacteriales</taxon>
        <taxon>Propionibacteriaceae</taxon>
        <taxon>Propionibacterium</taxon>
    </lineage>
</organism>
<dbReference type="InterPro" id="IPR036249">
    <property type="entry name" value="Thioredoxin-like_sf"/>
</dbReference>
<evidence type="ECO:0000256" key="13">
    <source>
        <dbReference type="ARBA" id="ARBA00047572"/>
    </source>
</evidence>
<comment type="similarity">
    <text evidence="2 15">Belongs to the peroxiredoxin family. AhpC/Prx1 subfamily.</text>
</comment>
<evidence type="ECO:0000256" key="2">
    <source>
        <dbReference type="ARBA" id="ARBA00009796"/>
    </source>
</evidence>
<dbReference type="CDD" id="cd03015">
    <property type="entry name" value="PRX_Typ2cys"/>
    <property type="match status" value="1"/>
</dbReference>
<accession>A0A068VSN0</accession>
<comment type="subcellular location">
    <subcellularLocation>
        <location evidence="1 15">Cytoplasm</location>
    </subcellularLocation>
</comment>
<protein>
    <recommendedName>
        <fullName evidence="5 15">Alkyl hydroperoxide reductase C</fullName>
        <ecNumber evidence="4 15">1.11.1.26</ecNumber>
    </recommendedName>
    <alternativeName>
        <fullName evidence="12 15">Peroxiredoxin</fullName>
    </alternativeName>
    <alternativeName>
        <fullName evidence="15">Thioredoxin peroxidase</fullName>
    </alternativeName>
</protein>
<dbReference type="InterPro" id="IPR024706">
    <property type="entry name" value="Peroxiredoxin_AhpC-typ"/>
</dbReference>
<evidence type="ECO:0000256" key="5">
    <source>
        <dbReference type="ARBA" id="ARBA00017462"/>
    </source>
</evidence>
<dbReference type="PIRSF" id="PIRSF000239">
    <property type="entry name" value="AHPC"/>
    <property type="match status" value="1"/>
</dbReference>
<dbReference type="SUPFAM" id="SSF52833">
    <property type="entry name" value="Thioredoxin-like"/>
    <property type="match status" value="1"/>
</dbReference>
<dbReference type="GO" id="GO:0102039">
    <property type="term" value="F:NADH-dependent peroxiredoxin activity"/>
    <property type="evidence" value="ECO:0007669"/>
    <property type="project" value="UniProtKB-EC"/>
</dbReference>
<dbReference type="GO" id="GO:0005829">
    <property type="term" value="C:cytosol"/>
    <property type="evidence" value="ECO:0007669"/>
    <property type="project" value="TreeGrafter"/>
</dbReference>
<dbReference type="PANTHER" id="PTHR10681:SF121">
    <property type="entry name" value="ALKYL HYDROPEROXIDE REDUCTASE C"/>
    <property type="match status" value="1"/>
</dbReference>
<evidence type="ECO:0000256" key="14">
    <source>
        <dbReference type="PIRSR" id="PIRSR000239-1"/>
    </source>
</evidence>
<comment type="catalytic activity">
    <reaction evidence="13 15">
        <text>a hydroperoxide + NADH + H(+) = an alcohol + NAD(+) + H2O</text>
        <dbReference type="Rhea" id="RHEA:62628"/>
        <dbReference type="ChEBI" id="CHEBI:15377"/>
        <dbReference type="ChEBI" id="CHEBI:15378"/>
        <dbReference type="ChEBI" id="CHEBI:30879"/>
        <dbReference type="ChEBI" id="CHEBI:35924"/>
        <dbReference type="ChEBI" id="CHEBI:57540"/>
        <dbReference type="ChEBI" id="CHEBI:57945"/>
        <dbReference type="EC" id="1.11.1.26"/>
    </reaction>
</comment>
<evidence type="ECO:0000256" key="3">
    <source>
        <dbReference type="ARBA" id="ARBA00011654"/>
    </source>
</evidence>
<dbReference type="GO" id="GO:0042744">
    <property type="term" value="P:hydrogen peroxide catabolic process"/>
    <property type="evidence" value="ECO:0007669"/>
    <property type="project" value="TreeGrafter"/>
</dbReference>